<evidence type="ECO:0000259" key="4">
    <source>
        <dbReference type="PROSITE" id="PS50025"/>
    </source>
</evidence>
<evidence type="ECO:0000256" key="3">
    <source>
        <dbReference type="SAM" id="SignalP"/>
    </source>
</evidence>
<dbReference type="InterPro" id="IPR028974">
    <property type="entry name" value="TSP_type-3_rpt"/>
</dbReference>
<evidence type="ECO:0000313" key="6">
    <source>
        <dbReference type="Proteomes" id="UP000199608"/>
    </source>
</evidence>
<evidence type="ECO:0000256" key="2">
    <source>
        <dbReference type="ARBA" id="ARBA00023157"/>
    </source>
</evidence>
<proteinExistence type="predicted"/>
<dbReference type="InterPro" id="IPR001791">
    <property type="entry name" value="Laminin_G"/>
</dbReference>
<dbReference type="EMBL" id="FNLL01000033">
    <property type="protein sequence ID" value="SDU66615.1"/>
    <property type="molecule type" value="Genomic_DNA"/>
</dbReference>
<evidence type="ECO:0000313" key="5">
    <source>
        <dbReference type="EMBL" id="SDU66615.1"/>
    </source>
</evidence>
<accession>A0A1H2KE81</accession>
<gene>
    <name evidence="5" type="ORF">SAMN04487931_1331</name>
</gene>
<dbReference type="GO" id="GO:0005509">
    <property type="term" value="F:calcium ion binding"/>
    <property type="evidence" value="ECO:0007669"/>
    <property type="project" value="InterPro"/>
</dbReference>
<keyword evidence="2" id="KW-1015">Disulfide bond</keyword>
<sequence>MKKSCLLSVLAIAGIIFAFGGMAQADLSDGLVAYYPFNGNANDKSVNGNDGEVNGATLTEDRFGNAYSAYSFDGIDDFISIMNSSLLESNNISVEMRVRSSNPGGSFRYILAKGAKNCSFSSYAFYTGVKGSLYFYISDGNTYILSPSAYYSDIWDGEWHHIAGTFNGSIVRLYIDGTEVGNGTTTDKPIGYDLETTNDLFVGSLNDQICDSYNTFFTGSIDNIHIYNRPLSESEIQALYNETSEDETVTDSDSDGVPYIWDECPDTPANSFTNSQGCSAEQLGLIPDDGFTQADIDAAVQACIDDPSSCGIYLEYPTFSRTTGVLDIPTVIIDDTNESSMVLQQRRGRQFILESVTPK</sequence>
<feature type="domain" description="Laminin G" evidence="4">
    <location>
        <begin position="68"/>
        <end position="264"/>
    </location>
</feature>
<keyword evidence="6" id="KW-1185">Reference proteome</keyword>
<keyword evidence="1 3" id="KW-0732">Signal</keyword>
<dbReference type="SUPFAM" id="SSF103647">
    <property type="entry name" value="TSP type-3 repeat"/>
    <property type="match status" value="1"/>
</dbReference>
<dbReference type="CDD" id="cd00110">
    <property type="entry name" value="LamG"/>
    <property type="match status" value="1"/>
</dbReference>
<dbReference type="Proteomes" id="UP000199608">
    <property type="component" value="Unassembled WGS sequence"/>
</dbReference>
<dbReference type="PANTHER" id="PTHR47635:SF2">
    <property type="entry name" value="LAMG-LIKE JELLYROLL FOLD DOMAIN-CONTAINING PROTEIN"/>
    <property type="match status" value="1"/>
</dbReference>
<dbReference type="InterPro" id="IPR006558">
    <property type="entry name" value="LamG-like"/>
</dbReference>
<dbReference type="AlphaFoldDB" id="A0A1H2KE81"/>
<reference evidence="6" key="1">
    <citation type="submission" date="2016-10" db="EMBL/GenBank/DDBJ databases">
        <authorList>
            <person name="Varghese N."/>
            <person name="Submissions S."/>
        </authorList>
    </citation>
    <scope>NUCLEOTIDE SEQUENCE [LARGE SCALE GENOMIC DNA]</scope>
    <source>
        <strain evidence="6">DSM 3384</strain>
    </source>
</reference>
<dbReference type="PROSITE" id="PS50025">
    <property type="entry name" value="LAM_G_DOMAIN"/>
    <property type="match status" value="1"/>
</dbReference>
<feature type="signal peptide" evidence="3">
    <location>
        <begin position="1"/>
        <end position="25"/>
    </location>
</feature>
<dbReference type="SMART" id="SM00560">
    <property type="entry name" value="LamGL"/>
    <property type="match status" value="1"/>
</dbReference>
<dbReference type="SUPFAM" id="SSF49899">
    <property type="entry name" value="Concanavalin A-like lectins/glucanases"/>
    <property type="match status" value="1"/>
</dbReference>
<dbReference type="InterPro" id="IPR013320">
    <property type="entry name" value="ConA-like_dom_sf"/>
</dbReference>
<dbReference type="GO" id="GO:0030246">
    <property type="term" value="F:carbohydrate binding"/>
    <property type="evidence" value="ECO:0007669"/>
    <property type="project" value="UniProtKB-KW"/>
</dbReference>
<name>A0A1H2KE81_9BACT</name>
<protein>
    <submittedName>
        <fullName evidence="5">Concanavalin A-like lectin/glucanases superfamily protein</fullName>
    </submittedName>
</protein>
<dbReference type="Pfam" id="PF13385">
    <property type="entry name" value="Laminin_G_3"/>
    <property type="match status" value="1"/>
</dbReference>
<evidence type="ECO:0000256" key="1">
    <source>
        <dbReference type="ARBA" id="ARBA00022729"/>
    </source>
</evidence>
<feature type="chain" id="PRO_5011707821" evidence="3">
    <location>
        <begin position="26"/>
        <end position="359"/>
    </location>
</feature>
<keyword evidence="5" id="KW-0430">Lectin</keyword>
<dbReference type="Gene3D" id="2.60.120.200">
    <property type="match status" value="1"/>
</dbReference>
<dbReference type="SMART" id="SM00282">
    <property type="entry name" value="LamG"/>
    <property type="match status" value="1"/>
</dbReference>
<dbReference type="PANTHER" id="PTHR47635">
    <property type="entry name" value="CUB DOMAIN-CONTAINING PROTEIN"/>
    <property type="match status" value="1"/>
</dbReference>
<organism evidence="5 6">
    <name type="scientific">Desulfobacula phenolica</name>
    <dbReference type="NCBI Taxonomy" id="90732"/>
    <lineage>
        <taxon>Bacteria</taxon>
        <taxon>Pseudomonadati</taxon>
        <taxon>Thermodesulfobacteriota</taxon>
        <taxon>Desulfobacteria</taxon>
        <taxon>Desulfobacterales</taxon>
        <taxon>Desulfobacteraceae</taxon>
        <taxon>Desulfobacula</taxon>
    </lineage>
</organism>
<dbReference type="RefSeq" id="WP_092238731.1">
    <property type="nucleotide sequence ID" value="NZ_FNLL01000033.1"/>
</dbReference>